<feature type="transmembrane region" description="Helical" evidence="1">
    <location>
        <begin position="166"/>
        <end position="184"/>
    </location>
</feature>
<dbReference type="EMBL" id="LAVV01013982">
    <property type="protein sequence ID" value="KNZ45143.1"/>
    <property type="molecule type" value="Genomic_DNA"/>
</dbReference>
<organism evidence="2 3">
    <name type="scientific">Puccinia sorghi</name>
    <dbReference type="NCBI Taxonomy" id="27349"/>
    <lineage>
        <taxon>Eukaryota</taxon>
        <taxon>Fungi</taxon>
        <taxon>Dikarya</taxon>
        <taxon>Basidiomycota</taxon>
        <taxon>Pucciniomycotina</taxon>
        <taxon>Pucciniomycetes</taxon>
        <taxon>Pucciniales</taxon>
        <taxon>Pucciniaceae</taxon>
        <taxon>Puccinia</taxon>
    </lineage>
</organism>
<evidence type="ECO:0000313" key="2">
    <source>
        <dbReference type="EMBL" id="KNZ45143.1"/>
    </source>
</evidence>
<proteinExistence type="predicted"/>
<accession>A0A0L6U9A0</accession>
<protein>
    <submittedName>
        <fullName evidence="2">Uncharacterized protein</fullName>
    </submittedName>
</protein>
<comment type="caution">
    <text evidence="2">The sequence shown here is derived from an EMBL/GenBank/DDBJ whole genome shotgun (WGS) entry which is preliminary data.</text>
</comment>
<name>A0A0L6U9A0_9BASI</name>
<dbReference type="VEuPathDB" id="FungiDB:VP01_843g2"/>
<feature type="transmembrane region" description="Helical" evidence="1">
    <location>
        <begin position="226"/>
        <end position="246"/>
    </location>
</feature>
<keyword evidence="1" id="KW-0812">Transmembrane</keyword>
<sequence>MNCTVRLVEIQASDLNQVIKTYEKFWLATKFALFGRVVLVFLSFCDWRCFYSYSQCDHNIKKEYQSHKMVTISDMSCDHFNTKNKSLSMSHIIFLSISHSLLEVKYNFKKNWMSKRYIRFILQIEFCNTLEVTNRLFKKPMRKHLPASAMETADLSPHPTDSLRQIVFFLSILYFHTHILVELFLRECLTHGSVNIYGLGSILTAAIVSIKNILGMCSFTRPKVKAMCTCCLHFCPGDFLLVSLFVNYLVQCSIAQLDSRKATLTVSWQFFFFLISDLVSFLTEILVGDFCNSICDKEENFCDLNGNHKKKLELNFQFHLINNLNHTSSFCFSFQKVVSWFWCRASPSASTASLSVKKNDEFVYNSCEFVISMACEITCKI</sequence>
<keyword evidence="1" id="KW-1133">Transmembrane helix</keyword>
<evidence type="ECO:0000256" key="1">
    <source>
        <dbReference type="SAM" id="Phobius"/>
    </source>
</evidence>
<keyword evidence="3" id="KW-1185">Reference proteome</keyword>
<gene>
    <name evidence="2" type="ORF">VP01_843g2</name>
</gene>
<evidence type="ECO:0000313" key="3">
    <source>
        <dbReference type="Proteomes" id="UP000037035"/>
    </source>
</evidence>
<dbReference type="Proteomes" id="UP000037035">
    <property type="component" value="Unassembled WGS sequence"/>
</dbReference>
<keyword evidence="1" id="KW-0472">Membrane</keyword>
<feature type="transmembrane region" description="Helical" evidence="1">
    <location>
        <begin position="196"/>
        <end position="214"/>
    </location>
</feature>
<dbReference type="AlphaFoldDB" id="A0A0L6U9A0"/>
<reference evidence="2 3" key="1">
    <citation type="submission" date="2015-08" db="EMBL/GenBank/DDBJ databases">
        <title>Next Generation Sequencing and Analysis of the Genome of Puccinia sorghi L Schw, the Causal Agent of Maize Common Rust.</title>
        <authorList>
            <person name="Rochi L."/>
            <person name="Burguener G."/>
            <person name="Darino M."/>
            <person name="Turjanski A."/>
            <person name="Kreff E."/>
            <person name="Dieguez M.J."/>
            <person name="Sacco F."/>
        </authorList>
    </citation>
    <scope>NUCLEOTIDE SEQUENCE [LARGE SCALE GENOMIC DNA]</scope>
    <source>
        <strain evidence="2 3">RO10H11247</strain>
    </source>
</reference>
<feature type="transmembrane region" description="Helical" evidence="1">
    <location>
        <begin position="266"/>
        <end position="287"/>
    </location>
</feature>